<gene>
    <name evidence="1" type="ORF">L1F29_33655</name>
</gene>
<name>A0ABY5SCM9_9BACL</name>
<accession>A0ABY5SCM9</accession>
<protein>
    <recommendedName>
        <fullName evidence="3">Nucleotidyltransferase domain-containing protein</fullName>
    </recommendedName>
</protein>
<dbReference type="SUPFAM" id="SSF81301">
    <property type="entry name" value="Nucleotidyltransferase"/>
    <property type="match status" value="1"/>
</dbReference>
<organism evidence="1 2">
    <name type="scientific">Paenibacillus spongiae</name>
    <dbReference type="NCBI Taxonomy" id="2909671"/>
    <lineage>
        <taxon>Bacteria</taxon>
        <taxon>Bacillati</taxon>
        <taxon>Bacillota</taxon>
        <taxon>Bacilli</taxon>
        <taxon>Bacillales</taxon>
        <taxon>Paenibacillaceae</taxon>
        <taxon>Paenibacillus</taxon>
    </lineage>
</organism>
<dbReference type="InterPro" id="IPR043519">
    <property type="entry name" value="NT_sf"/>
</dbReference>
<evidence type="ECO:0000313" key="1">
    <source>
        <dbReference type="EMBL" id="UVI30255.1"/>
    </source>
</evidence>
<dbReference type="RefSeq" id="WP_258386325.1">
    <property type="nucleotide sequence ID" value="NZ_CP091430.1"/>
</dbReference>
<dbReference type="EMBL" id="CP091430">
    <property type="protein sequence ID" value="UVI30255.1"/>
    <property type="molecule type" value="Genomic_DNA"/>
</dbReference>
<sequence length="313" mass="36253">MRMDNSTINAMYTEALQSFVEKTRNDDQIIAAILLGSLSYDQVWEKSDIDMKLIVHDQKLIKHFMCFVENGITINASIQTRDEFKRWVEKSVSTSFDHSYLLRGTLLFTKDKSLEQYFANIRYIGERDRQLQLLQLGCFALGGLAKAEKWLYIKEDELYSAFWMIKMIDTLAQIEVIRNGEVPMRESVQQAMTFNPDFFRDVYVGLVGGSLDKAKVQSALDRIVRFMQERELDLFRPILDYLKQEKDVRSISEMADKLGSVVRLDTGTLEMACSWLVNRGHMALLPTDAKATPKSRVYLEEPAYLLEEEDDFT</sequence>
<evidence type="ECO:0008006" key="3">
    <source>
        <dbReference type="Google" id="ProtNLM"/>
    </source>
</evidence>
<evidence type="ECO:0000313" key="2">
    <source>
        <dbReference type="Proteomes" id="UP001057877"/>
    </source>
</evidence>
<dbReference type="Proteomes" id="UP001057877">
    <property type="component" value="Chromosome"/>
</dbReference>
<proteinExistence type="predicted"/>
<keyword evidence="2" id="KW-1185">Reference proteome</keyword>
<dbReference type="Gene3D" id="3.30.460.10">
    <property type="entry name" value="Beta Polymerase, domain 2"/>
    <property type="match status" value="1"/>
</dbReference>
<reference evidence="1" key="1">
    <citation type="submission" date="2022-01" db="EMBL/GenBank/DDBJ databases">
        <title>Paenibacillus spongiae sp. nov., isolated from marine sponge.</title>
        <authorList>
            <person name="Li Z."/>
            <person name="Zhang M."/>
        </authorList>
    </citation>
    <scope>NUCLEOTIDE SEQUENCE</scope>
    <source>
        <strain evidence="1">PHS-Z3</strain>
    </source>
</reference>